<reference evidence="6" key="1">
    <citation type="submission" date="2022-03" db="EMBL/GenBank/DDBJ databases">
        <title>Genomic analyses of argali, domestic sheep and their hybrids provide insights into chromosomal evolution, heterosis and genetic basis of agronomic traits.</title>
        <authorList>
            <person name="Li M."/>
        </authorList>
    </citation>
    <scope>NUCLEOTIDE SEQUENCE</scope>
    <source>
        <strain evidence="6">CAU-MHL-2022a</strain>
        <tissue evidence="6">Skin</tissue>
    </source>
</reference>
<gene>
    <name evidence="6" type="ORF">MG293_002447</name>
</gene>
<feature type="compositionally biased region" description="Low complexity" evidence="3">
    <location>
        <begin position="331"/>
        <end position="347"/>
    </location>
</feature>
<keyword evidence="1 2" id="KW-0728">SH3 domain</keyword>
<dbReference type="InterPro" id="IPR036028">
    <property type="entry name" value="SH3-like_dom_sf"/>
</dbReference>
<dbReference type="GO" id="GO:0051017">
    <property type="term" value="P:actin filament bundle assembly"/>
    <property type="evidence" value="ECO:0007669"/>
    <property type="project" value="TreeGrafter"/>
</dbReference>
<dbReference type="GO" id="GO:0030838">
    <property type="term" value="P:positive regulation of actin filament polymerization"/>
    <property type="evidence" value="ECO:0007669"/>
    <property type="project" value="TreeGrafter"/>
</dbReference>
<dbReference type="InterPro" id="IPR013606">
    <property type="entry name" value="I-BAR_dom"/>
</dbReference>
<dbReference type="InterPro" id="IPR027681">
    <property type="entry name" value="IRSp53/IRTKS/Pinkbar"/>
</dbReference>
<evidence type="ECO:0000256" key="2">
    <source>
        <dbReference type="PROSITE-ProRule" id="PRU00192"/>
    </source>
</evidence>
<evidence type="ECO:0000313" key="6">
    <source>
        <dbReference type="EMBL" id="KAI4545892.1"/>
    </source>
</evidence>
<evidence type="ECO:0000313" key="7">
    <source>
        <dbReference type="Proteomes" id="UP001214576"/>
    </source>
</evidence>
<proteinExistence type="predicted"/>
<dbReference type="InterPro" id="IPR027267">
    <property type="entry name" value="AH/BAR_dom_sf"/>
</dbReference>
<comment type="caution">
    <text evidence="6">The sequence shown here is derived from an EMBL/GenBank/DDBJ whole genome shotgun (WGS) entry which is preliminary data.</text>
</comment>
<feature type="domain" description="SH3" evidence="4">
    <location>
        <begin position="362"/>
        <end position="425"/>
    </location>
</feature>
<dbReference type="GO" id="GO:0005829">
    <property type="term" value="C:cytosol"/>
    <property type="evidence" value="ECO:0007669"/>
    <property type="project" value="TreeGrafter"/>
</dbReference>
<organism evidence="6 7">
    <name type="scientific">Ovis ammon polii</name>
    <dbReference type="NCBI Taxonomy" id="230172"/>
    <lineage>
        <taxon>Eukaryota</taxon>
        <taxon>Metazoa</taxon>
        <taxon>Chordata</taxon>
        <taxon>Craniata</taxon>
        <taxon>Vertebrata</taxon>
        <taxon>Euteleostomi</taxon>
        <taxon>Mammalia</taxon>
        <taxon>Eutheria</taxon>
        <taxon>Laurasiatheria</taxon>
        <taxon>Artiodactyla</taxon>
        <taxon>Ruminantia</taxon>
        <taxon>Pecora</taxon>
        <taxon>Bovidae</taxon>
        <taxon>Caprinae</taxon>
        <taxon>Ovis</taxon>
    </lineage>
</organism>
<sequence length="560" mass="62582">MDQFYRSTMAIYKSILEQFNPALENLVYLGNNYLRAFHEPPLNSPDQRRALQNGEWELTEQGCGWTPPRLRAALSEAAEVYFNAIQKIGEQALQSSTSQILGEILVQMSDTQRHLNSDLEVVVQTFHGDLLQHIEKNTKLDMQFIRDSRQHYEMEYRHRAASLEKSMSQLWRMERKRDKNAREMKESVNRLHAQMQAFVSESQRAAELEERRRYRFLAEKHLLLSNTFLQFFGRARGMLQNRVLLWKEQSEASRSPSRAHSPGLLGPVLGPPYPSGRLTPTRLDMPQRALGEFGSPRSRHGSGSYGPEPAEARSASQLEPDHRRSLPRTPSASSLYSSSTQRSRSNSFGERPGGGVGGGGGGGARRVRALVSHSEGANHTLLRFSAGDVVEVLVPEAQNGWLYGKLEGSSSSGWFPEAYVKPLEELPMNPMNPLNPVTSMNPRSPVNELPSRSYPLRGSHSLDDLLDRPGNSTASSDYWDGQSRSRTPSRVPSRTPSPAPTPLSSSRRSSVGSMGVASDAKKLASWEQQPPELFPRGTNPFATVKLRPTVTNDRSAPLIR</sequence>
<evidence type="ECO:0000259" key="5">
    <source>
        <dbReference type="PROSITE" id="PS51338"/>
    </source>
</evidence>
<dbReference type="Gene3D" id="1.20.1270.60">
    <property type="entry name" value="Arfaptin homology (AH) domain/BAR domain"/>
    <property type="match status" value="1"/>
</dbReference>
<dbReference type="InterPro" id="IPR030126">
    <property type="entry name" value="Baiap2l2_I-BAR_dom"/>
</dbReference>
<dbReference type="GO" id="GO:0007009">
    <property type="term" value="P:plasma membrane organization"/>
    <property type="evidence" value="ECO:0007669"/>
    <property type="project" value="InterPro"/>
</dbReference>
<dbReference type="AlphaFoldDB" id="A0AAD4YG11"/>
<evidence type="ECO:0000256" key="1">
    <source>
        <dbReference type="ARBA" id="ARBA00022443"/>
    </source>
</evidence>
<evidence type="ECO:0000256" key="3">
    <source>
        <dbReference type="SAM" id="MobiDB-lite"/>
    </source>
</evidence>
<dbReference type="FunFam" id="2.30.30.40:FF:000185">
    <property type="entry name" value="brain-specific angiogenesis inhibitor 1-associated protein 2-like protein 2"/>
    <property type="match status" value="1"/>
</dbReference>
<accession>A0AAD4YG11</accession>
<feature type="compositionally biased region" description="Low complexity" evidence="3">
    <location>
        <begin position="484"/>
        <end position="494"/>
    </location>
</feature>
<dbReference type="PANTHER" id="PTHR14206:SF5">
    <property type="entry name" value="BRAIN-SPECIFIC ANGIOGENESIS INHIBITOR 1-ASSOCIATED PROTEIN 2-LIKE PROTEIN 2"/>
    <property type="match status" value="1"/>
</dbReference>
<dbReference type="PANTHER" id="PTHR14206">
    <property type="entry name" value="BRAIN-SPECIFIC ANGIOGENESIS INHIBITOR 1-ASSOCIATED PROTEIN 2"/>
    <property type="match status" value="1"/>
</dbReference>
<dbReference type="Pfam" id="PF14604">
    <property type="entry name" value="SH3_9"/>
    <property type="match status" value="1"/>
</dbReference>
<keyword evidence="7" id="KW-1185">Reference proteome</keyword>
<dbReference type="PROSITE" id="PS50002">
    <property type="entry name" value="SH3"/>
    <property type="match status" value="1"/>
</dbReference>
<evidence type="ECO:0000259" key="4">
    <source>
        <dbReference type="PROSITE" id="PS50002"/>
    </source>
</evidence>
<evidence type="ECO:0008006" key="8">
    <source>
        <dbReference type="Google" id="ProtNLM"/>
    </source>
</evidence>
<dbReference type="CDD" id="cd07644">
    <property type="entry name" value="I-BAR_IMD_BAIAP2L2"/>
    <property type="match status" value="1"/>
</dbReference>
<dbReference type="SMART" id="SM00326">
    <property type="entry name" value="SH3"/>
    <property type="match status" value="1"/>
</dbReference>
<dbReference type="Proteomes" id="UP001214576">
    <property type="component" value="Unassembled WGS sequence"/>
</dbReference>
<feature type="domain" description="IMD" evidence="5">
    <location>
        <begin position="1"/>
        <end position="269"/>
    </location>
</feature>
<dbReference type="PROSITE" id="PS51338">
    <property type="entry name" value="IMD"/>
    <property type="match status" value="1"/>
</dbReference>
<feature type="region of interest" description="Disordered" evidence="3">
    <location>
        <begin position="251"/>
        <end position="365"/>
    </location>
</feature>
<dbReference type="InterPro" id="IPR001452">
    <property type="entry name" value="SH3_domain"/>
</dbReference>
<protein>
    <recommendedName>
        <fullName evidence="8">Brain-specific angiogenesis inhibitor 1-associated protein 2-like protein 2</fullName>
    </recommendedName>
</protein>
<dbReference type="GO" id="GO:0051764">
    <property type="term" value="P:actin crosslink formation"/>
    <property type="evidence" value="ECO:0007669"/>
    <property type="project" value="TreeGrafter"/>
</dbReference>
<feature type="region of interest" description="Disordered" evidence="3">
    <location>
        <begin position="431"/>
        <end position="560"/>
    </location>
</feature>
<dbReference type="SUPFAM" id="SSF50044">
    <property type="entry name" value="SH3-domain"/>
    <property type="match status" value="1"/>
</dbReference>
<dbReference type="Pfam" id="PF08397">
    <property type="entry name" value="IMD"/>
    <property type="match status" value="2"/>
</dbReference>
<name>A0AAD4YG11_OVIAM</name>
<dbReference type="SUPFAM" id="SSF103657">
    <property type="entry name" value="BAR/IMD domain-like"/>
    <property type="match status" value="2"/>
</dbReference>
<dbReference type="EMBL" id="JAKZEL010000002">
    <property type="protein sequence ID" value="KAI4545892.1"/>
    <property type="molecule type" value="Genomic_DNA"/>
</dbReference>
<dbReference type="Gene3D" id="2.30.30.40">
    <property type="entry name" value="SH3 Domains"/>
    <property type="match status" value="1"/>
</dbReference>
<dbReference type="GO" id="GO:0005654">
    <property type="term" value="C:nucleoplasm"/>
    <property type="evidence" value="ECO:0007669"/>
    <property type="project" value="TreeGrafter"/>
</dbReference>
<feature type="compositionally biased region" description="Gly residues" evidence="3">
    <location>
        <begin position="351"/>
        <end position="364"/>
    </location>
</feature>